<dbReference type="Proteomes" id="UP000041254">
    <property type="component" value="Unassembled WGS sequence"/>
</dbReference>
<dbReference type="VEuPathDB" id="CryptoDB:Vbra_12181"/>
<evidence type="ECO:0000256" key="1">
    <source>
        <dbReference type="SAM" id="MobiDB-lite"/>
    </source>
</evidence>
<evidence type="ECO:0000313" key="2">
    <source>
        <dbReference type="EMBL" id="CEL97331.1"/>
    </source>
</evidence>
<protein>
    <submittedName>
        <fullName evidence="2">Uncharacterized protein</fullName>
    </submittedName>
</protein>
<dbReference type="AlphaFoldDB" id="A0A0G4EKF2"/>
<keyword evidence="3" id="KW-1185">Reference proteome</keyword>
<proteinExistence type="predicted"/>
<reference evidence="2 3" key="1">
    <citation type="submission" date="2014-11" db="EMBL/GenBank/DDBJ databases">
        <authorList>
            <person name="Zhu J."/>
            <person name="Qi W."/>
            <person name="Song R."/>
        </authorList>
    </citation>
    <scope>NUCLEOTIDE SEQUENCE [LARGE SCALE GENOMIC DNA]</scope>
</reference>
<organism evidence="2 3">
    <name type="scientific">Vitrella brassicaformis (strain CCMP3155)</name>
    <dbReference type="NCBI Taxonomy" id="1169540"/>
    <lineage>
        <taxon>Eukaryota</taxon>
        <taxon>Sar</taxon>
        <taxon>Alveolata</taxon>
        <taxon>Colpodellida</taxon>
        <taxon>Vitrellaceae</taxon>
        <taxon>Vitrella</taxon>
    </lineage>
</organism>
<accession>A0A0G4EKF2</accession>
<name>A0A0G4EKF2_VITBC</name>
<dbReference type="InParanoid" id="A0A0G4EKF2"/>
<gene>
    <name evidence="2" type="ORF">Vbra_12181</name>
</gene>
<dbReference type="EMBL" id="CDMY01000255">
    <property type="protein sequence ID" value="CEL97331.1"/>
    <property type="molecule type" value="Genomic_DNA"/>
</dbReference>
<dbReference type="PhylomeDB" id="A0A0G4EKF2"/>
<sequence length="165" mass="18746">MSRRIDVPDVNADSREAHVLKFLRMKCEHPAECKAFLESVRGTVEGRDMKMMMLKRKQAAKTSTDDQNQHQQQPAGTTKKVLVRAGEWGEGADGYYASALTQWDLAHWQRRAGVWVVTWTPPEEGCCCVEAGRAGGYQIAGYILYFDRPMTPLDRTAVWPFAHRM</sequence>
<feature type="region of interest" description="Disordered" evidence="1">
    <location>
        <begin position="55"/>
        <end position="79"/>
    </location>
</feature>
<evidence type="ECO:0000313" key="3">
    <source>
        <dbReference type="Proteomes" id="UP000041254"/>
    </source>
</evidence>